<feature type="compositionally biased region" description="Low complexity" evidence="1">
    <location>
        <begin position="211"/>
        <end position="225"/>
    </location>
</feature>
<feature type="compositionally biased region" description="Basic residues" evidence="1">
    <location>
        <begin position="196"/>
        <end position="209"/>
    </location>
</feature>
<dbReference type="AlphaFoldDB" id="A0A2N5TMW0"/>
<name>A0A2N5TMW0_9BASI</name>
<dbReference type="EMBL" id="PGCI01000439">
    <property type="protein sequence ID" value="PLW26841.1"/>
    <property type="molecule type" value="Genomic_DNA"/>
</dbReference>
<gene>
    <name evidence="2" type="ORF">PCASD_26455</name>
</gene>
<feature type="compositionally biased region" description="Polar residues" evidence="1">
    <location>
        <begin position="63"/>
        <end position="83"/>
    </location>
</feature>
<evidence type="ECO:0000256" key="1">
    <source>
        <dbReference type="SAM" id="MobiDB-lite"/>
    </source>
</evidence>
<feature type="compositionally biased region" description="Pro residues" evidence="1">
    <location>
        <begin position="240"/>
        <end position="256"/>
    </location>
</feature>
<proteinExistence type="predicted"/>
<organism evidence="2 3">
    <name type="scientific">Puccinia coronata f. sp. avenae</name>
    <dbReference type="NCBI Taxonomy" id="200324"/>
    <lineage>
        <taxon>Eukaryota</taxon>
        <taxon>Fungi</taxon>
        <taxon>Dikarya</taxon>
        <taxon>Basidiomycota</taxon>
        <taxon>Pucciniomycotina</taxon>
        <taxon>Pucciniomycetes</taxon>
        <taxon>Pucciniales</taxon>
        <taxon>Pucciniaceae</taxon>
        <taxon>Puccinia</taxon>
    </lineage>
</organism>
<reference evidence="2 3" key="1">
    <citation type="submission" date="2017-11" db="EMBL/GenBank/DDBJ databases">
        <title>De novo assembly and phasing of dikaryotic genomes from two isolates of Puccinia coronata f. sp. avenae, the causal agent of oat crown rust.</title>
        <authorList>
            <person name="Miller M.E."/>
            <person name="Zhang Y."/>
            <person name="Omidvar V."/>
            <person name="Sperschneider J."/>
            <person name="Schwessinger B."/>
            <person name="Raley C."/>
            <person name="Palmer J.M."/>
            <person name="Garnica D."/>
            <person name="Upadhyaya N."/>
            <person name="Rathjen J."/>
            <person name="Taylor J.M."/>
            <person name="Park R.F."/>
            <person name="Dodds P.N."/>
            <person name="Hirsch C.D."/>
            <person name="Kianian S.F."/>
            <person name="Figueroa M."/>
        </authorList>
    </citation>
    <scope>NUCLEOTIDE SEQUENCE [LARGE SCALE GENOMIC DNA]</scope>
    <source>
        <strain evidence="2">12SD80</strain>
    </source>
</reference>
<accession>A0A2N5TMW0</accession>
<sequence>MQQPTMELPFGSHPGHPSECRHLDLEFLNAGTQNGSQHAILPPSHAVPPGYSDSPGAIFPSQLPATHHSSPPHHQTYNQTRQQPQFSNVPVPENQHLYNCMITHNHHHHQSIQPPQIISPQFHNVPTPLASDALAAACHQCLPAPPEPAPLPHQQLCLPTTQPTKQLIQPLPSFQQLTQDAKSALAKAQEEQSGKGGRKKAPRKKHKRALPSSPAPTATQSQQPPNRVTTTTGAPEGNNLPPPLAFNEPPPAEPLP</sequence>
<feature type="region of interest" description="Disordered" evidence="1">
    <location>
        <begin position="52"/>
        <end position="83"/>
    </location>
</feature>
<evidence type="ECO:0000313" key="3">
    <source>
        <dbReference type="Proteomes" id="UP000235392"/>
    </source>
</evidence>
<evidence type="ECO:0000313" key="2">
    <source>
        <dbReference type="EMBL" id="PLW26841.1"/>
    </source>
</evidence>
<protein>
    <submittedName>
        <fullName evidence="2">Uncharacterized protein</fullName>
    </submittedName>
</protein>
<dbReference type="Proteomes" id="UP000235392">
    <property type="component" value="Unassembled WGS sequence"/>
</dbReference>
<comment type="caution">
    <text evidence="2">The sequence shown here is derived from an EMBL/GenBank/DDBJ whole genome shotgun (WGS) entry which is preliminary data.</text>
</comment>
<feature type="region of interest" description="Disordered" evidence="1">
    <location>
        <begin position="178"/>
        <end position="256"/>
    </location>
</feature>